<keyword evidence="1" id="KW-1133">Transmembrane helix</keyword>
<feature type="transmembrane region" description="Helical" evidence="1">
    <location>
        <begin position="25"/>
        <end position="44"/>
    </location>
</feature>
<proteinExistence type="predicted"/>
<comment type="caution">
    <text evidence="2">The sequence shown here is derived from an EMBL/GenBank/DDBJ whole genome shotgun (WGS) entry which is preliminary data.</text>
</comment>
<keyword evidence="1" id="KW-0472">Membrane</keyword>
<dbReference type="AlphaFoldDB" id="A0A7Z8K1F4"/>
<protein>
    <submittedName>
        <fullName evidence="2">Uncharacterized protein</fullName>
    </submittedName>
</protein>
<name>A0A7Z8K1F4_9CELL</name>
<dbReference type="RefSeq" id="WP_154728189.1">
    <property type="nucleotide sequence ID" value="NZ_SZYE01000009.1"/>
</dbReference>
<reference evidence="2 3" key="1">
    <citation type="submission" date="2019-05" db="EMBL/GenBank/DDBJ databases">
        <title>Genome sequence of Cellulomonas hominis strain CS1.</title>
        <authorList>
            <person name="Belmont J."/>
            <person name="Maclea K.S."/>
        </authorList>
    </citation>
    <scope>NUCLEOTIDE SEQUENCE [LARGE SCALE GENOMIC DNA]</scope>
    <source>
        <strain evidence="2 3">CS1</strain>
    </source>
</reference>
<gene>
    <name evidence="2" type="ORF">FA014_02770</name>
</gene>
<accession>A0A7Z8K1F4</accession>
<organism evidence="2 3">
    <name type="scientific">Cellulomonas hominis</name>
    <dbReference type="NCBI Taxonomy" id="156981"/>
    <lineage>
        <taxon>Bacteria</taxon>
        <taxon>Bacillati</taxon>
        <taxon>Actinomycetota</taxon>
        <taxon>Actinomycetes</taxon>
        <taxon>Micrococcales</taxon>
        <taxon>Cellulomonadaceae</taxon>
        <taxon>Cellulomonas</taxon>
    </lineage>
</organism>
<dbReference type="Proteomes" id="UP000308121">
    <property type="component" value="Unassembled WGS sequence"/>
</dbReference>
<evidence type="ECO:0000256" key="1">
    <source>
        <dbReference type="SAM" id="Phobius"/>
    </source>
</evidence>
<evidence type="ECO:0000313" key="3">
    <source>
        <dbReference type="Proteomes" id="UP000308121"/>
    </source>
</evidence>
<evidence type="ECO:0000313" key="2">
    <source>
        <dbReference type="EMBL" id="TKR27009.1"/>
    </source>
</evidence>
<dbReference type="EMBL" id="SZYE01000009">
    <property type="protein sequence ID" value="TKR27009.1"/>
    <property type="molecule type" value="Genomic_DNA"/>
</dbReference>
<keyword evidence="1" id="KW-0812">Transmembrane</keyword>
<sequence length="167" mass="17618">MAILAMAVLLTTVVQDVWQRSGAIAGCLVAAAILTSLFFPAPLAWLRVTRLIAGAVLTVCGALLTLMLGYAVEHPSSDDPFLGGLMMATLLAFLATLATDLRMHVLESRAAKDLERDAVERHDALLAVLAAQDRTHARVAPARAMSSVLITAAVGVFAGMALARKRN</sequence>
<feature type="transmembrane region" description="Helical" evidence="1">
    <location>
        <begin position="144"/>
        <end position="163"/>
    </location>
</feature>
<feature type="transmembrane region" description="Helical" evidence="1">
    <location>
        <begin position="81"/>
        <end position="99"/>
    </location>
</feature>
<feature type="transmembrane region" description="Helical" evidence="1">
    <location>
        <begin position="51"/>
        <end position="69"/>
    </location>
</feature>